<dbReference type="Gene3D" id="1.25.40.10">
    <property type="entry name" value="Tetratricopeptide repeat domain"/>
    <property type="match status" value="2"/>
</dbReference>
<dbReference type="Pfam" id="PF08238">
    <property type="entry name" value="Sel1"/>
    <property type="match status" value="6"/>
</dbReference>
<evidence type="ECO:0000313" key="2">
    <source>
        <dbReference type="EMBL" id="GBB83833.1"/>
    </source>
</evidence>
<dbReference type="PROSITE" id="PS50097">
    <property type="entry name" value="BTB"/>
    <property type="match status" value="1"/>
</dbReference>
<dbReference type="EMBL" id="BEXD01000058">
    <property type="protein sequence ID" value="GBB83833.1"/>
    <property type="molecule type" value="Genomic_DNA"/>
</dbReference>
<reference evidence="2 3" key="1">
    <citation type="submission" date="2017-11" db="EMBL/GenBank/DDBJ databases">
        <title>The genome of Rhizophagus clarus HR1 reveals common genetic basis of auxotrophy among arbuscular mycorrhizal fungi.</title>
        <authorList>
            <person name="Kobayashi Y."/>
        </authorList>
    </citation>
    <scope>NUCLEOTIDE SEQUENCE [LARGE SCALE GENOMIC DNA]</scope>
    <source>
        <strain evidence="2 3">HR1</strain>
    </source>
</reference>
<organism evidence="2 3">
    <name type="scientific">Rhizophagus clarus</name>
    <dbReference type="NCBI Taxonomy" id="94130"/>
    <lineage>
        <taxon>Eukaryota</taxon>
        <taxon>Fungi</taxon>
        <taxon>Fungi incertae sedis</taxon>
        <taxon>Mucoromycota</taxon>
        <taxon>Glomeromycotina</taxon>
        <taxon>Glomeromycetes</taxon>
        <taxon>Glomerales</taxon>
        <taxon>Glomeraceae</taxon>
        <taxon>Rhizophagus</taxon>
    </lineage>
</organism>
<comment type="caution">
    <text evidence="2">The sequence shown here is derived from an EMBL/GenBank/DDBJ whole genome shotgun (WGS) entry which is preliminary data.</text>
</comment>
<dbReference type="Proteomes" id="UP000247702">
    <property type="component" value="Unassembled WGS sequence"/>
</dbReference>
<evidence type="ECO:0000259" key="1">
    <source>
        <dbReference type="PROSITE" id="PS50097"/>
    </source>
</evidence>
<sequence>MYDNKFLQKLSQNFLEILDDDEFYDVTIEVGNDPYVKIFRAHMVILNYRSPYLRRILSTSVNEKKDVGILTHIRLPNISPEIFQMILKYIYGGKLSLEKYETSDIIKILVASSELSLQELIPHLQLFLIENKKNWMKQNFNLIYQTSFKNDSFLILQNFCSELMFKEPEKIFNSIDFILLPEKYMISLIQHDNFQINVIQVWEHVLKWGIGQNPGLPSDPSGYSKDDFNALKITLQQLIPFIKFFNLNNKEFLDKVYPYKKILPNDLRENLIKHFINQPDNNPESIITSMANLSIQKNLSIEKYFNLVDEINDFINKLLNKGVKISLVKRQAIEYFSAHDINSKETYNWLLNNQVSANSIFLLGYFNFHGIVTSENDEKAFNLFINASKKDHILAQFFVGKCYKFGYGVIKNEKLAFKHYEKIAKKNSSCGQLNIGYFYEKGIGIKKNLKMALCWYEKAANNGNVMAIHNLGVLYRDGIGIKKDYNKAFELFKQSAEGGYSGGITKLGYCYDEGVGTKIDKRRAFELYQNAANLGDEAAQNNLALMYEDGDGITKDIDKAIYWYNKSAKQGREEARNNLKRLKKSNNL</sequence>
<dbReference type="InterPro" id="IPR011333">
    <property type="entry name" value="SKP1/BTB/POZ_sf"/>
</dbReference>
<dbReference type="SMART" id="SM00671">
    <property type="entry name" value="SEL1"/>
    <property type="match status" value="6"/>
</dbReference>
<dbReference type="Pfam" id="PF00651">
    <property type="entry name" value="BTB"/>
    <property type="match status" value="1"/>
</dbReference>
<dbReference type="SMART" id="SM00225">
    <property type="entry name" value="BTB"/>
    <property type="match status" value="1"/>
</dbReference>
<dbReference type="SUPFAM" id="SSF54695">
    <property type="entry name" value="POZ domain"/>
    <property type="match status" value="1"/>
</dbReference>
<dbReference type="PANTHER" id="PTHR43628">
    <property type="entry name" value="ACTIVATOR OF C KINASE PROTEIN 1-RELATED"/>
    <property type="match status" value="1"/>
</dbReference>
<dbReference type="InterPro" id="IPR000210">
    <property type="entry name" value="BTB/POZ_dom"/>
</dbReference>
<accession>A0A2Z6Q1Q8</accession>
<gene>
    <name evidence="2" type="ORF">RclHR1_01050007</name>
</gene>
<dbReference type="InterPro" id="IPR006597">
    <property type="entry name" value="Sel1-like"/>
</dbReference>
<evidence type="ECO:0000313" key="3">
    <source>
        <dbReference type="Proteomes" id="UP000247702"/>
    </source>
</evidence>
<keyword evidence="3" id="KW-1185">Reference proteome</keyword>
<dbReference type="InterPro" id="IPR011990">
    <property type="entry name" value="TPR-like_helical_dom_sf"/>
</dbReference>
<feature type="domain" description="BTB" evidence="1">
    <location>
        <begin position="24"/>
        <end position="99"/>
    </location>
</feature>
<dbReference type="SUPFAM" id="SSF81901">
    <property type="entry name" value="HCP-like"/>
    <property type="match status" value="2"/>
</dbReference>
<dbReference type="CDD" id="cd18186">
    <property type="entry name" value="BTB_POZ_ZBTB_KLHL-like"/>
    <property type="match status" value="1"/>
</dbReference>
<protein>
    <recommendedName>
        <fullName evidence="1">BTB domain-containing protein</fullName>
    </recommendedName>
</protein>
<dbReference type="InterPro" id="IPR052945">
    <property type="entry name" value="Mitotic_Regulator"/>
</dbReference>
<dbReference type="GO" id="GO:0010972">
    <property type="term" value="P:negative regulation of G2/M transition of mitotic cell cycle"/>
    <property type="evidence" value="ECO:0007669"/>
    <property type="project" value="TreeGrafter"/>
</dbReference>
<name>A0A2Z6Q1Q8_9GLOM</name>
<dbReference type="GO" id="GO:0032153">
    <property type="term" value="C:cell division site"/>
    <property type="evidence" value="ECO:0007669"/>
    <property type="project" value="TreeGrafter"/>
</dbReference>
<proteinExistence type="predicted"/>
<dbReference type="PANTHER" id="PTHR43628:SF1">
    <property type="entry name" value="CHITIN SYNTHASE REGULATORY FACTOR 2-RELATED"/>
    <property type="match status" value="1"/>
</dbReference>
<dbReference type="AlphaFoldDB" id="A0A2Z6Q1Q8"/>
<dbReference type="Gene3D" id="3.30.710.10">
    <property type="entry name" value="Potassium Channel Kv1.1, Chain A"/>
    <property type="match status" value="1"/>
</dbReference>